<accession>A0A495VGJ7</accession>
<dbReference type="InterPro" id="IPR014008">
    <property type="entry name" value="Cbl_synth_MTase_CbiT"/>
</dbReference>
<dbReference type="PANTHER" id="PTHR43182">
    <property type="entry name" value="COBALT-PRECORRIN-6B C(15)-METHYLTRANSFERASE (DECARBOXYLATING)"/>
    <property type="match status" value="1"/>
</dbReference>
<dbReference type="SUPFAM" id="SSF53335">
    <property type="entry name" value="S-adenosyl-L-methionine-dependent methyltransferases"/>
    <property type="match status" value="1"/>
</dbReference>
<name>A0A495VGJ7_9GAMM</name>
<dbReference type="GO" id="GO:0008276">
    <property type="term" value="F:protein methyltransferase activity"/>
    <property type="evidence" value="ECO:0007669"/>
    <property type="project" value="InterPro"/>
</dbReference>
<evidence type="ECO:0000256" key="1">
    <source>
        <dbReference type="ARBA" id="ARBA00004953"/>
    </source>
</evidence>
<evidence type="ECO:0000259" key="7">
    <source>
        <dbReference type="Pfam" id="PF00590"/>
    </source>
</evidence>
<dbReference type="UniPathway" id="UPA00148"/>
<dbReference type="InterPro" id="IPR014777">
    <property type="entry name" value="4pyrrole_Mease_sub1"/>
</dbReference>
<dbReference type="InterPro" id="IPR012818">
    <property type="entry name" value="CbiE"/>
</dbReference>
<dbReference type="CDD" id="cd11644">
    <property type="entry name" value="Precorrin-6Y-MT"/>
    <property type="match status" value="1"/>
</dbReference>
<feature type="domain" description="Methyltransferase" evidence="8">
    <location>
        <begin position="281"/>
        <end position="383"/>
    </location>
</feature>
<keyword evidence="5" id="KW-0949">S-adenosyl-L-methionine</keyword>
<dbReference type="PANTHER" id="PTHR43182:SF1">
    <property type="entry name" value="COBALT-PRECORRIN-7 C(5)-METHYLTRANSFERASE"/>
    <property type="match status" value="1"/>
</dbReference>
<dbReference type="SUPFAM" id="SSF53790">
    <property type="entry name" value="Tetrapyrrole methylase"/>
    <property type="match status" value="1"/>
</dbReference>
<dbReference type="AlphaFoldDB" id="A0A495VGJ7"/>
<dbReference type="InterPro" id="IPR029063">
    <property type="entry name" value="SAM-dependent_MTases_sf"/>
</dbReference>
<dbReference type="InterPro" id="IPR000878">
    <property type="entry name" value="4pyrrol_Mease"/>
</dbReference>
<keyword evidence="3 9" id="KW-0489">Methyltransferase</keyword>
<dbReference type="GO" id="GO:0009236">
    <property type="term" value="P:cobalamin biosynthetic process"/>
    <property type="evidence" value="ECO:0007669"/>
    <property type="project" value="UniProtKB-UniPathway"/>
</dbReference>
<feature type="region of interest" description="Disordered" evidence="6">
    <location>
        <begin position="433"/>
        <end position="452"/>
    </location>
</feature>
<dbReference type="InterPro" id="IPR006365">
    <property type="entry name" value="Cbl_synth_CobL"/>
</dbReference>
<dbReference type="NCBIfam" id="TIGR02467">
    <property type="entry name" value="CbiE"/>
    <property type="match status" value="1"/>
</dbReference>
<dbReference type="InterPro" id="IPR050714">
    <property type="entry name" value="Cobalamin_biosynth_MTase"/>
</dbReference>
<dbReference type="Gene3D" id="3.40.1010.10">
    <property type="entry name" value="Cobalt-precorrin-4 Transmethylase, Domain 1"/>
    <property type="match status" value="1"/>
</dbReference>
<comment type="pathway">
    <text evidence="1">Cofactor biosynthesis; adenosylcobalamin biosynthesis.</text>
</comment>
<evidence type="ECO:0000256" key="2">
    <source>
        <dbReference type="ARBA" id="ARBA00022573"/>
    </source>
</evidence>
<evidence type="ECO:0000256" key="6">
    <source>
        <dbReference type="SAM" id="MobiDB-lite"/>
    </source>
</evidence>
<keyword evidence="2" id="KW-0169">Cobalamin biosynthesis</keyword>
<dbReference type="EMBL" id="RBXL01000001">
    <property type="protein sequence ID" value="RKT47577.1"/>
    <property type="molecule type" value="Genomic_DNA"/>
</dbReference>
<dbReference type="InterPro" id="IPR025714">
    <property type="entry name" value="Methyltranfer_dom"/>
</dbReference>
<dbReference type="GO" id="GO:0032259">
    <property type="term" value="P:methylation"/>
    <property type="evidence" value="ECO:0007669"/>
    <property type="project" value="UniProtKB-KW"/>
</dbReference>
<evidence type="ECO:0000256" key="4">
    <source>
        <dbReference type="ARBA" id="ARBA00022679"/>
    </source>
</evidence>
<dbReference type="InterPro" id="IPR035996">
    <property type="entry name" value="4pyrrol_Methylase_sf"/>
</dbReference>
<dbReference type="PIRSF" id="PIRSF036428">
    <property type="entry name" value="CobL"/>
    <property type="match status" value="1"/>
</dbReference>
<organism evidence="9 10">
    <name type="scientific">Thiocapsa rosea</name>
    <dbReference type="NCBI Taxonomy" id="69360"/>
    <lineage>
        <taxon>Bacteria</taxon>
        <taxon>Pseudomonadati</taxon>
        <taxon>Pseudomonadota</taxon>
        <taxon>Gammaproteobacteria</taxon>
        <taxon>Chromatiales</taxon>
        <taxon>Chromatiaceae</taxon>
        <taxon>Thiocapsa</taxon>
    </lineage>
</organism>
<gene>
    <name evidence="9" type="ORF">BDD21_5173</name>
</gene>
<sequence length="452" mass="48778">MLYYSIGVIHVSDCSVIGVLDDGPAGLTAEAVARIGAAKRVIGARRMLDGCADLMAPDAEPLELTGRIADVPGWIEASIAVGDPVVVLATGDPLCFGIGGLLARRLDPAKLHILPNRSTLQLACARFRIPWEDARWLSVHHRDSGDWTPGATPDHGLYPLAQALRRETLLAVLTNPANGPARIARLLLAEGLGEDFDLHVAERLLMPEERLIGGEPASAIAVMDFADPNLVLLRRRRATSALPRFGLPDDAYSQRRPERGLITKREVRAVALALLELRPTDQVWDLGAGSGSVGLEAARLCDRGHVYAIEKNADDLALIEANRRALGVANYSVRAGMAPDDCADWPDPDAVFIGGSSGRLAQMLETVLRRLRPDGRLVLALVAVENLTLALATLDRLGAHWDLNQIQAARSRPILSLHRLQAENPVWLVQTRAPSLPPADQTPSETDPCPEP</sequence>
<evidence type="ECO:0000259" key="8">
    <source>
        <dbReference type="Pfam" id="PF13847"/>
    </source>
</evidence>
<dbReference type="Pfam" id="PF00590">
    <property type="entry name" value="TP_methylase"/>
    <property type="match status" value="1"/>
</dbReference>
<evidence type="ECO:0000313" key="9">
    <source>
        <dbReference type="EMBL" id="RKT47577.1"/>
    </source>
</evidence>
<protein>
    <submittedName>
        <fullName evidence="9">Precorrin-6Y C5,15-methyltransferase (Decarboxylating)</fullName>
    </submittedName>
</protein>
<dbReference type="NCBIfam" id="TIGR02469">
    <property type="entry name" value="CbiT"/>
    <property type="match status" value="1"/>
</dbReference>
<evidence type="ECO:0000256" key="3">
    <source>
        <dbReference type="ARBA" id="ARBA00022603"/>
    </source>
</evidence>
<dbReference type="Pfam" id="PF13847">
    <property type="entry name" value="Methyltransf_31"/>
    <property type="match status" value="1"/>
</dbReference>
<keyword evidence="10" id="KW-1185">Reference proteome</keyword>
<reference evidence="9 10" key="1">
    <citation type="submission" date="2018-10" db="EMBL/GenBank/DDBJ databases">
        <title>Genomic Encyclopedia of Archaeal and Bacterial Type Strains, Phase II (KMG-II): from individual species to whole genera.</title>
        <authorList>
            <person name="Goeker M."/>
        </authorList>
    </citation>
    <scope>NUCLEOTIDE SEQUENCE [LARGE SCALE GENOMIC DNA]</scope>
    <source>
        <strain evidence="9 10">DSM 235</strain>
    </source>
</reference>
<keyword evidence="4 9" id="KW-0808">Transferase</keyword>
<dbReference type="Gene3D" id="3.40.50.150">
    <property type="entry name" value="Vaccinia Virus protein VP39"/>
    <property type="match status" value="1"/>
</dbReference>
<dbReference type="CDD" id="cd02440">
    <property type="entry name" value="AdoMet_MTases"/>
    <property type="match status" value="1"/>
</dbReference>
<feature type="domain" description="Tetrapyrrole methylase" evidence="7">
    <location>
        <begin position="16"/>
        <end position="212"/>
    </location>
</feature>
<proteinExistence type="predicted"/>
<evidence type="ECO:0000256" key="5">
    <source>
        <dbReference type="ARBA" id="ARBA00022691"/>
    </source>
</evidence>
<evidence type="ECO:0000313" key="10">
    <source>
        <dbReference type="Proteomes" id="UP000274556"/>
    </source>
</evidence>
<comment type="caution">
    <text evidence="9">The sequence shown here is derived from an EMBL/GenBank/DDBJ whole genome shotgun (WGS) entry which is preliminary data.</text>
</comment>
<dbReference type="Proteomes" id="UP000274556">
    <property type="component" value="Unassembled WGS sequence"/>
</dbReference>